<organism evidence="1 2">
    <name type="scientific">Pyropia yezoensis</name>
    <name type="common">Susabi-nori</name>
    <name type="synonym">Porphyra yezoensis</name>
    <dbReference type="NCBI Taxonomy" id="2788"/>
    <lineage>
        <taxon>Eukaryota</taxon>
        <taxon>Rhodophyta</taxon>
        <taxon>Bangiophyceae</taxon>
        <taxon>Bangiales</taxon>
        <taxon>Bangiaceae</taxon>
        <taxon>Pyropia</taxon>
    </lineage>
</organism>
<protein>
    <submittedName>
        <fullName evidence="1">Uncharacterized protein</fullName>
    </submittedName>
</protein>
<comment type="caution">
    <text evidence="1">The sequence shown here is derived from an EMBL/GenBank/DDBJ whole genome shotgun (WGS) entry which is preliminary data.</text>
</comment>
<dbReference type="Proteomes" id="UP000798662">
    <property type="component" value="Chromosome 2"/>
</dbReference>
<sequence length="260" mass="25618">MLYEAAVGTAAGWEVAPRYADLLADEPLITYLQATATEVDATAGTVTVVPAGGVGAPVALPYDRLVVAVGGRPTQPDIPGLKEHGLPLHSDGIMPDAAAASRAAGAAALTAGGVTLVPRTRVAALTDETVTLVSATGPPAGAPERTAPADVVVWTAGAVPATAGLPGVSGGTPLVYLGEMLTLGGGAASVATPFGLSLDGAPAALVRRAAYLARMPTAGHRRRVAASWGSAALLSAVQGLTGWGEAAPDGGRRDSVAPVE</sequence>
<name>A0ACC3BZJ6_PYRYE</name>
<reference evidence="1" key="1">
    <citation type="submission" date="2019-11" db="EMBL/GenBank/DDBJ databases">
        <title>Nori genome reveals adaptations in red seaweeds to the harsh intertidal environment.</title>
        <authorList>
            <person name="Wang D."/>
            <person name="Mao Y."/>
        </authorList>
    </citation>
    <scope>NUCLEOTIDE SEQUENCE</scope>
    <source>
        <tissue evidence="1">Gametophyte</tissue>
    </source>
</reference>
<keyword evidence="2" id="KW-1185">Reference proteome</keyword>
<proteinExistence type="predicted"/>
<dbReference type="EMBL" id="CM020619">
    <property type="protein sequence ID" value="KAK1863327.1"/>
    <property type="molecule type" value="Genomic_DNA"/>
</dbReference>
<accession>A0ACC3BZJ6</accession>
<evidence type="ECO:0000313" key="1">
    <source>
        <dbReference type="EMBL" id="KAK1863327.1"/>
    </source>
</evidence>
<gene>
    <name evidence="1" type="ORF">I4F81_005885</name>
</gene>
<evidence type="ECO:0000313" key="2">
    <source>
        <dbReference type="Proteomes" id="UP000798662"/>
    </source>
</evidence>